<reference evidence="8 9" key="1">
    <citation type="submission" date="2018-10" db="EMBL/GenBank/DDBJ databases">
        <title>Genomic Encyclopedia of Type Strains, Phase IV (KMG-IV): sequencing the most valuable type-strain genomes for metagenomic binning, comparative biology and taxonomic classification.</title>
        <authorList>
            <person name="Goeker M."/>
        </authorList>
    </citation>
    <scope>NUCLEOTIDE SEQUENCE [LARGE SCALE GENOMIC DNA]</scope>
    <source>
        <strain evidence="8 9">DSM 26916</strain>
    </source>
</reference>
<evidence type="ECO:0000313" key="8">
    <source>
        <dbReference type="EMBL" id="RLJ65048.1"/>
    </source>
</evidence>
<dbReference type="FunFam" id="3.40.50.150:FF:000010">
    <property type="entry name" value="Protein-L-isoaspartate O-methyltransferase"/>
    <property type="match status" value="1"/>
</dbReference>
<dbReference type="GO" id="GO:0032259">
    <property type="term" value="P:methylation"/>
    <property type="evidence" value="ECO:0007669"/>
    <property type="project" value="UniProtKB-KW"/>
</dbReference>
<dbReference type="CDD" id="cd02440">
    <property type="entry name" value="AdoMet_MTases"/>
    <property type="match status" value="1"/>
</dbReference>
<comment type="function">
    <text evidence="7">Catalyzes the methyl esterification of L-isoaspartyl residues in peptides and proteins that result from spontaneous decomposition of normal L-aspartyl and L-asparaginyl residues. It plays a role in the repair and/or degradation of damaged proteins.</text>
</comment>
<dbReference type="NCBIfam" id="TIGR00080">
    <property type="entry name" value="pimt"/>
    <property type="match status" value="1"/>
</dbReference>
<keyword evidence="4 7" id="KW-0489">Methyltransferase</keyword>
<keyword evidence="5 7" id="KW-0808">Transferase</keyword>
<evidence type="ECO:0000256" key="6">
    <source>
        <dbReference type="ARBA" id="ARBA00022691"/>
    </source>
</evidence>
<accession>A0A497XG19</accession>
<organism evidence="8 9">
    <name type="scientific">Sulfurisoma sediminicola</name>
    <dbReference type="NCBI Taxonomy" id="1381557"/>
    <lineage>
        <taxon>Bacteria</taxon>
        <taxon>Pseudomonadati</taxon>
        <taxon>Pseudomonadota</taxon>
        <taxon>Betaproteobacteria</taxon>
        <taxon>Nitrosomonadales</taxon>
        <taxon>Sterolibacteriaceae</taxon>
        <taxon>Sulfurisoma</taxon>
    </lineage>
</organism>
<comment type="similarity">
    <text evidence="2 7">Belongs to the methyltransferase superfamily. L-isoaspartyl/D-aspartyl protein methyltransferase family.</text>
</comment>
<dbReference type="NCBIfam" id="NF001453">
    <property type="entry name" value="PRK00312.1"/>
    <property type="match status" value="1"/>
</dbReference>
<dbReference type="GO" id="GO:0004719">
    <property type="term" value="F:protein-L-isoaspartate (D-aspartate) O-methyltransferase activity"/>
    <property type="evidence" value="ECO:0007669"/>
    <property type="project" value="UniProtKB-UniRule"/>
</dbReference>
<keyword evidence="6 7" id="KW-0949">S-adenosyl-L-methionine</keyword>
<dbReference type="HAMAP" id="MF_00090">
    <property type="entry name" value="PIMT"/>
    <property type="match status" value="1"/>
</dbReference>
<evidence type="ECO:0000256" key="2">
    <source>
        <dbReference type="ARBA" id="ARBA00005369"/>
    </source>
</evidence>
<dbReference type="AlphaFoldDB" id="A0A497XG19"/>
<evidence type="ECO:0000256" key="7">
    <source>
        <dbReference type="HAMAP-Rule" id="MF_00090"/>
    </source>
</evidence>
<dbReference type="RefSeq" id="WP_243642593.1">
    <property type="nucleotide sequence ID" value="NZ_BHVV01000006.1"/>
</dbReference>
<evidence type="ECO:0000256" key="3">
    <source>
        <dbReference type="ARBA" id="ARBA00022490"/>
    </source>
</evidence>
<name>A0A497XG19_9PROT</name>
<dbReference type="EC" id="2.1.1.77" evidence="7"/>
<proteinExistence type="inferred from homology"/>
<gene>
    <name evidence="7" type="primary">pcm</name>
    <name evidence="8" type="ORF">DFR35_1704</name>
</gene>
<dbReference type="PROSITE" id="PS01279">
    <property type="entry name" value="PCMT"/>
    <property type="match status" value="1"/>
</dbReference>
<dbReference type="PANTHER" id="PTHR11579">
    <property type="entry name" value="PROTEIN-L-ISOASPARTATE O-METHYLTRANSFERASE"/>
    <property type="match status" value="1"/>
</dbReference>
<dbReference type="PANTHER" id="PTHR11579:SF0">
    <property type="entry name" value="PROTEIN-L-ISOASPARTATE(D-ASPARTATE) O-METHYLTRANSFERASE"/>
    <property type="match status" value="1"/>
</dbReference>
<dbReference type="Proteomes" id="UP000268908">
    <property type="component" value="Unassembled WGS sequence"/>
</dbReference>
<evidence type="ECO:0000256" key="4">
    <source>
        <dbReference type="ARBA" id="ARBA00022603"/>
    </source>
</evidence>
<comment type="caution">
    <text evidence="8">The sequence shown here is derived from an EMBL/GenBank/DDBJ whole genome shotgun (WGS) entry which is preliminary data.</text>
</comment>
<keyword evidence="9" id="KW-1185">Reference proteome</keyword>
<sequence>MAGPGASILARATEAERAAMLRDIVEEVGYTRTEIGKDAFDARIMAAMAGVPRESFVPESHRLLAFANGPVPIGHGQTISQPYIVALMTDLLEPRPGHVVLEIGTGSGYQAAVLAGLVHRVYSVEIIAALASAAAGRLAGLGCDNVIVRHGDGYQGWPEHAPFDGIIVTAAAPHVPPPLVQQLKPGGRLVIPVGLPGCIQQLSVIEKNEEGRTSQRDVLMVAFVPLTGELR</sequence>
<comment type="subcellular location">
    <subcellularLocation>
        <location evidence="1 7">Cytoplasm</location>
    </subcellularLocation>
</comment>
<dbReference type="InterPro" id="IPR029063">
    <property type="entry name" value="SAM-dependent_MTases_sf"/>
</dbReference>
<evidence type="ECO:0000256" key="5">
    <source>
        <dbReference type="ARBA" id="ARBA00022679"/>
    </source>
</evidence>
<evidence type="ECO:0000256" key="1">
    <source>
        <dbReference type="ARBA" id="ARBA00004496"/>
    </source>
</evidence>
<dbReference type="InterPro" id="IPR000682">
    <property type="entry name" value="PCMT"/>
</dbReference>
<dbReference type="GO" id="GO:0030091">
    <property type="term" value="P:protein repair"/>
    <property type="evidence" value="ECO:0007669"/>
    <property type="project" value="UniProtKB-UniRule"/>
</dbReference>
<keyword evidence="3 7" id="KW-0963">Cytoplasm</keyword>
<dbReference type="GO" id="GO:0005737">
    <property type="term" value="C:cytoplasm"/>
    <property type="evidence" value="ECO:0007669"/>
    <property type="project" value="UniProtKB-SubCell"/>
</dbReference>
<comment type="catalytic activity">
    <reaction evidence="7">
        <text>[protein]-L-isoaspartate + S-adenosyl-L-methionine = [protein]-L-isoaspartate alpha-methyl ester + S-adenosyl-L-homocysteine</text>
        <dbReference type="Rhea" id="RHEA:12705"/>
        <dbReference type="Rhea" id="RHEA-COMP:12143"/>
        <dbReference type="Rhea" id="RHEA-COMP:12144"/>
        <dbReference type="ChEBI" id="CHEBI:57856"/>
        <dbReference type="ChEBI" id="CHEBI:59789"/>
        <dbReference type="ChEBI" id="CHEBI:90596"/>
        <dbReference type="ChEBI" id="CHEBI:90598"/>
        <dbReference type="EC" id="2.1.1.77"/>
    </reaction>
</comment>
<dbReference type="SUPFAM" id="SSF53335">
    <property type="entry name" value="S-adenosyl-L-methionine-dependent methyltransferases"/>
    <property type="match status" value="1"/>
</dbReference>
<dbReference type="Pfam" id="PF01135">
    <property type="entry name" value="PCMT"/>
    <property type="match status" value="1"/>
</dbReference>
<feature type="active site" evidence="7">
    <location>
        <position position="80"/>
    </location>
</feature>
<dbReference type="EMBL" id="RCCI01000005">
    <property type="protein sequence ID" value="RLJ65048.1"/>
    <property type="molecule type" value="Genomic_DNA"/>
</dbReference>
<evidence type="ECO:0000313" key="9">
    <source>
        <dbReference type="Proteomes" id="UP000268908"/>
    </source>
</evidence>
<dbReference type="Gene3D" id="3.40.50.150">
    <property type="entry name" value="Vaccinia Virus protein VP39"/>
    <property type="match status" value="1"/>
</dbReference>
<protein>
    <recommendedName>
        <fullName evidence="7">Protein-L-isoaspartate O-methyltransferase</fullName>
        <ecNumber evidence="7">2.1.1.77</ecNumber>
    </recommendedName>
    <alternativeName>
        <fullName evidence="7">L-isoaspartyl protein carboxyl methyltransferase</fullName>
    </alternativeName>
    <alternativeName>
        <fullName evidence="7">Protein L-isoaspartyl methyltransferase</fullName>
    </alternativeName>
    <alternativeName>
        <fullName evidence="7">Protein-beta-aspartate methyltransferase</fullName>
        <shortName evidence="7">PIMT</shortName>
    </alternativeName>
</protein>